<name>A0ABT0GY56_9HYPH</name>
<keyword evidence="1" id="KW-0472">Membrane</keyword>
<dbReference type="EMBL" id="JALNMJ010000015">
    <property type="protein sequence ID" value="MCK7614379.1"/>
    <property type="molecule type" value="Genomic_DNA"/>
</dbReference>
<evidence type="ECO:0000313" key="2">
    <source>
        <dbReference type="EMBL" id="MCK7614379.1"/>
    </source>
</evidence>
<reference evidence="2" key="1">
    <citation type="submission" date="2022-04" db="EMBL/GenBank/DDBJ databases">
        <title>Roseibium sp. CAU 1639 isolated from mud.</title>
        <authorList>
            <person name="Kim W."/>
        </authorList>
    </citation>
    <scope>NUCLEOTIDE SEQUENCE</scope>
    <source>
        <strain evidence="2">CAU 1639</strain>
    </source>
</reference>
<sequence length="168" mass="18316">MTANASQAEQGAPASRFGRLFLGYVAASAAVSVTFVWPPLLLGLAYSRNWTLEHFALFAIGPTFLFLFVLLLALLPFLLWSVASERWSLQSKAAHILAGVSAGFPVWAVHVWSRLSSDGHILHPLREILLSLIWIGACASIGGYVYWYLSGRHAGSVPQRAKLARPAD</sequence>
<protein>
    <submittedName>
        <fullName evidence="2">Uncharacterized protein</fullName>
    </submittedName>
</protein>
<keyword evidence="1" id="KW-1133">Transmembrane helix</keyword>
<feature type="transmembrane region" description="Helical" evidence="1">
    <location>
        <begin position="93"/>
        <end position="113"/>
    </location>
</feature>
<feature type="transmembrane region" description="Helical" evidence="1">
    <location>
        <begin position="128"/>
        <end position="149"/>
    </location>
</feature>
<dbReference type="Proteomes" id="UP001431221">
    <property type="component" value="Unassembled WGS sequence"/>
</dbReference>
<feature type="transmembrane region" description="Helical" evidence="1">
    <location>
        <begin position="21"/>
        <end position="42"/>
    </location>
</feature>
<dbReference type="RefSeq" id="WP_248156916.1">
    <property type="nucleotide sequence ID" value="NZ_JALNMJ010000015.1"/>
</dbReference>
<feature type="transmembrane region" description="Helical" evidence="1">
    <location>
        <begin position="54"/>
        <end position="81"/>
    </location>
</feature>
<keyword evidence="3" id="KW-1185">Reference proteome</keyword>
<proteinExistence type="predicted"/>
<keyword evidence="1" id="KW-0812">Transmembrane</keyword>
<evidence type="ECO:0000313" key="3">
    <source>
        <dbReference type="Proteomes" id="UP001431221"/>
    </source>
</evidence>
<comment type="caution">
    <text evidence="2">The sequence shown here is derived from an EMBL/GenBank/DDBJ whole genome shotgun (WGS) entry which is preliminary data.</text>
</comment>
<organism evidence="2 3">
    <name type="scientific">Roseibium sediminicola</name>
    <dbReference type="NCBI Taxonomy" id="2933272"/>
    <lineage>
        <taxon>Bacteria</taxon>
        <taxon>Pseudomonadati</taxon>
        <taxon>Pseudomonadota</taxon>
        <taxon>Alphaproteobacteria</taxon>
        <taxon>Hyphomicrobiales</taxon>
        <taxon>Stappiaceae</taxon>
        <taxon>Roseibium</taxon>
    </lineage>
</organism>
<accession>A0ABT0GY56</accession>
<gene>
    <name evidence="2" type="ORF">M0H32_19590</name>
</gene>
<evidence type="ECO:0000256" key="1">
    <source>
        <dbReference type="SAM" id="Phobius"/>
    </source>
</evidence>